<dbReference type="AlphaFoldDB" id="A0A806FVU2"/>
<organism evidence="2 3">
    <name type="scientific">Bifidobacterium animalis subsp. lactis CNCM I-2494</name>
    <dbReference type="NCBI Taxonomy" id="1042403"/>
    <lineage>
        <taxon>Bacteria</taxon>
        <taxon>Bacillati</taxon>
        <taxon>Actinomycetota</taxon>
        <taxon>Actinomycetes</taxon>
        <taxon>Bifidobacteriales</taxon>
        <taxon>Bifidobacteriaceae</taxon>
        <taxon>Bifidobacterium</taxon>
    </lineage>
</organism>
<dbReference type="KEGG" id="bnm:BALAC2494_00959"/>
<evidence type="ECO:0000256" key="1">
    <source>
        <dbReference type="SAM" id="MobiDB-lite"/>
    </source>
</evidence>
<gene>
    <name evidence="2" type="ORF">BALAC2494_00959</name>
</gene>
<evidence type="ECO:0000313" key="3">
    <source>
        <dbReference type="Proteomes" id="UP000008394"/>
    </source>
</evidence>
<feature type="compositionally biased region" description="Basic residues" evidence="1">
    <location>
        <begin position="1"/>
        <end position="16"/>
    </location>
</feature>
<sequence>MPQRNLKWHSLRKHPHNGPQTTPAAAQHTDASERWARNHPIRGTSHGSIREPNRRPSSPQHSVRKHPRNVLPEGSKMACLSEVSEKRATEWSENSIAFGSIRKTDREEV</sequence>
<feature type="region of interest" description="Disordered" evidence="1">
    <location>
        <begin position="1"/>
        <end position="109"/>
    </location>
</feature>
<reference evidence="2 3" key="1">
    <citation type="journal article" date="2011" name="J. Bacteriol.">
        <title>Genome Sequence of the Probiotic Strain Bifidobacterium animalis subsp. lactis CNCM I-2494.</title>
        <authorList>
            <person name="Chervaux C."/>
            <person name="Grimaldi C."/>
            <person name="Bolotin A."/>
            <person name="Quinquis B."/>
            <person name="Legrain-Raspaud S."/>
            <person name="van Hylckama Vlieg J.E."/>
            <person name="Denariaz G."/>
            <person name="Smokvina T."/>
        </authorList>
    </citation>
    <scope>NUCLEOTIDE SEQUENCE [LARGE SCALE GENOMIC DNA]</scope>
    <source>
        <strain evidence="2 3">CNCM I-2494</strain>
    </source>
</reference>
<accession>A0A806FVU2</accession>
<protein>
    <submittedName>
        <fullName evidence="2">Hypothetical cytosolic protein</fullName>
    </submittedName>
</protein>
<evidence type="ECO:0000313" key="2">
    <source>
        <dbReference type="EMBL" id="AEK29610.1"/>
    </source>
</evidence>
<proteinExistence type="predicted"/>
<dbReference type="Proteomes" id="UP000008394">
    <property type="component" value="Chromosome"/>
</dbReference>
<dbReference type="EMBL" id="CP002915">
    <property type="protein sequence ID" value="AEK29610.1"/>
    <property type="molecule type" value="Genomic_DNA"/>
</dbReference>
<name>A0A806FVU2_BIFAN</name>